<dbReference type="InterPro" id="IPR003615">
    <property type="entry name" value="HNH_nuc"/>
</dbReference>
<evidence type="ECO:0000313" key="1">
    <source>
        <dbReference type="EMBL" id="WUX41699.1"/>
    </source>
</evidence>
<accession>A0ABZ1ZSF9</accession>
<dbReference type="Proteomes" id="UP001431926">
    <property type="component" value="Chromosome"/>
</dbReference>
<evidence type="ECO:0000313" key="2">
    <source>
        <dbReference type="Proteomes" id="UP001431926"/>
    </source>
</evidence>
<protein>
    <submittedName>
        <fullName evidence="1">HNH endonuclease</fullName>
    </submittedName>
</protein>
<proteinExistence type="predicted"/>
<keyword evidence="2" id="KW-1185">Reference proteome</keyword>
<name>A0ABZ1ZSF9_STRAQ</name>
<dbReference type="GO" id="GO:0004519">
    <property type="term" value="F:endonuclease activity"/>
    <property type="evidence" value="ECO:0007669"/>
    <property type="project" value="UniProtKB-KW"/>
</dbReference>
<dbReference type="RefSeq" id="WP_329359653.1">
    <property type="nucleotide sequence ID" value="NZ_CP109341.1"/>
</dbReference>
<keyword evidence="1" id="KW-0540">Nuclease</keyword>
<dbReference type="CDD" id="cd00085">
    <property type="entry name" value="HNHc"/>
    <property type="match status" value="1"/>
</dbReference>
<keyword evidence="1" id="KW-0378">Hydrolase</keyword>
<organism evidence="1 2">
    <name type="scientific">Streptomyces anulatus</name>
    <name type="common">Streptomyces chrysomallus</name>
    <dbReference type="NCBI Taxonomy" id="1892"/>
    <lineage>
        <taxon>Bacteria</taxon>
        <taxon>Bacillati</taxon>
        <taxon>Actinomycetota</taxon>
        <taxon>Actinomycetes</taxon>
        <taxon>Kitasatosporales</taxon>
        <taxon>Streptomycetaceae</taxon>
        <taxon>Streptomyces</taxon>
    </lineage>
</organism>
<dbReference type="EMBL" id="CP109491">
    <property type="protein sequence ID" value="WUX41699.1"/>
    <property type="molecule type" value="Genomic_DNA"/>
</dbReference>
<gene>
    <name evidence="1" type="ORF">OG367_38150</name>
</gene>
<keyword evidence="1" id="KW-0255">Endonuclease</keyword>
<reference evidence="1" key="1">
    <citation type="submission" date="2022-10" db="EMBL/GenBank/DDBJ databases">
        <title>The complete genomes of actinobacterial strains from the NBC collection.</title>
        <authorList>
            <person name="Joergensen T.S."/>
            <person name="Alvarez Arevalo M."/>
            <person name="Sterndorff E.B."/>
            <person name="Faurdal D."/>
            <person name="Vuksanovic O."/>
            <person name="Mourched A.-S."/>
            <person name="Charusanti P."/>
            <person name="Shaw S."/>
            <person name="Blin K."/>
            <person name="Weber T."/>
        </authorList>
    </citation>
    <scope>NUCLEOTIDE SEQUENCE</scope>
    <source>
        <strain evidence="1">NBC_01436</strain>
    </source>
</reference>
<sequence length="244" mass="26746">MVSQPRRSYSNATIAALTTLARGGCYYPGCNVPILRLIDGEPFLNLEIAHIRAFEDNGPRSEEGLDIRGRNSFGNLILLCTPHHKLVDGPRSAEFPVEILDSWKDARESEGIDALAGLTDLTEDKLASMIQAAQYELFERLEPALDEFARTAPELAALLRSVTRELSDPRIHGFGMPEDGIRLLSRASRDLTHLQDTAPQLVKAAQFLAQLPDVARMLNSAAMNLSKAAAQAQDAAAVSRNSRR</sequence>